<evidence type="ECO:0008006" key="5">
    <source>
        <dbReference type="Google" id="ProtNLM"/>
    </source>
</evidence>
<dbReference type="InterPro" id="IPR038607">
    <property type="entry name" value="PhoD-like_sf"/>
</dbReference>
<dbReference type="Gene3D" id="2.60.40.380">
    <property type="entry name" value="Purple acid phosphatase-like, N-terminal"/>
    <property type="match status" value="1"/>
</dbReference>
<dbReference type="eggNOG" id="COG3540">
    <property type="taxonomic scope" value="Bacteria"/>
</dbReference>
<feature type="domain" description="PhoD-like phosphatase metallophosphatase" evidence="1">
    <location>
        <begin position="126"/>
        <end position="524"/>
    </location>
</feature>
<gene>
    <name evidence="3" type="ORF">Hsw_1352</name>
</gene>
<dbReference type="Proteomes" id="UP000019423">
    <property type="component" value="Chromosome"/>
</dbReference>
<proteinExistence type="predicted"/>
<dbReference type="EMBL" id="CP007145">
    <property type="protein sequence ID" value="AHJ96947.1"/>
    <property type="molecule type" value="Genomic_DNA"/>
</dbReference>
<dbReference type="SUPFAM" id="SSF56300">
    <property type="entry name" value="Metallo-dependent phosphatases"/>
    <property type="match status" value="1"/>
</dbReference>
<dbReference type="InterPro" id="IPR052900">
    <property type="entry name" value="Phospholipid_Metab_Enz"/>
</dbReference>
<dbReference type="HOGENOM" id="CLU_015982_1_0_10"/>
<dbReference type="CDD" id="cd07389">
    <property type="entry name" value="MPP_PhoD"/>
    <property type="match status" value="1"/>
</dbReference>
<feature type="domain" description="Phospholipase D N-terminal" evidence="2">
    <location>
        <begin position="23"/>
        <end position="114"/>
    </location>
</feature>
<evidence type="ECO:0000313" key="4">
    <source>
        <dbReference type="Proteomes" id="UP000019423"/>
    </source>
</evidence>
<organism evidence="3 4">
    <name type="scientific">Hymenobacter swuensis DY53</name>
    <dbReference type="NCBI Taxonomy" id="1227739"/>
    <lineage>
        <taxon>Bacteria</taxon>
        <taxon>Pseudomonadati</taxon>
        <taxon>Bacteroidota</taxon>
        <taxon>Cytophagia</taxon>
        <taxon>Cytophagales</taxon>
        <taxon>Hymenobacteraceae</taxon>
        <taxon>Hymenobacter</taxon>
    </lineage>
</organism>
<dbReference type="InterPro" id="IPR029052">
    <property type="entry name" value="Metallo-depent_PP-like"/>
</dbReference>
<sequence length="546" mass="59337">MLTSCDDDDEALQYTGDFGFREGVASFDPSQSSILLWTRYTPATNEPASADIRWELAEEAGFGTLKASGTLTATAATDYTIWTEATGLASYKTYYYRFRNERTGATSVVGETRTLPAAGQTTRARLAVVSCANYQAGLFNVYGAVAESQADAVVHLGDYIYEYGAGGYGTNSNTASLNRSHLPAGEILTLDDYRTRYRQYRSDKQLQLAHQRKAFICVWDDHELANDAYLTGAENHQPTEGSFESRKQAAIQAWHEYLPARVTDKTRIYRRFEFGSLVNLLMLDTRLVGRDKQLSFSDYIGSAGAFNTQAFGAAWLNPGRSLLGAEQRSWLTGQLAGNSARWQVLGSQVLMGKMYIPAELLTLVAQLAAGPTPALLAQYSTIAGQLAVIKTRILAGDPTVTATERARVETVLPYNLDAWDGYPVEREAVLAAAGGKGLISLAGDTHNAWHSDLMVNSGRKVGAEFATSSVSSPGFEALLAGSAAAIQGFEQSNQLLINDLQYLDASRRGFLEVEFTSSQATAQWKYVATLTTESTATTLGRTATEV</sequence>
<dbReference type="InterPro" id="IPR018946">
    <property type="entry name" value="PhoD-like_MPP"/>
</dbReference>
<evidence type="ECO:0000259" key="1">
    <source>
        <dbReference type="Pfam" id="PF09423"/>
    </source>
</evidence>
<dbReference type="InterPro" id="IPR032093">
    <property type="entry name" value="PhoD_N"/>
</dbReference>
<dbReference type="PANTHER" id="PTHR43606:SF2">
    <property type="entry name" value="ALKALINE PHOSPHATASE FAMILY PROTEIN (AFU_ORTHOLOGUE AFUA_5G03860)"/>
    <property type="match status" value="1"/>
</dbReference>
<dbReference type="PATRIC" id="fig|1227739.3.peg.1589"/>
<reference evidence="3 4" key="1">
    <citation type="submission" date="2014-01" db="EMBL/GenBank/DDBJ databases">
        <title>Complete genome sequence of ionizing-radiation resistance bacterium Hymenobacter swuensis DY53.</title>
        <authorList>
            <person name="Jung J.-H."/>
            <person name="Jeong S.-W."/>
            <person name="Joe M.-H."/>
            <person name="Cho y.-j."/>
            <person name="Kim M.-K."/>
            <person name="Lim S.-Y."/>
        </authorList>
    </citation>
    <scope>NUCLEOTIDE SEQUENCE [LARGE SCALE GENOMIC DNA]</scope>
    <source>
        <strain evidence="3 4">DY53</strain>
    </source>
</reference>
<dbReference type="STRING" id="1227739.Hsw_1352"/>
<evidence type="ECO:0000313" key="3">
    <source>
        <dbReference type="EMBL" id="AHJ96947.1"/>
    </source>
</evidence>
<dbReference type="Pfam" id="PF16655">
    <property type="entry name" value="PhoD_N"/>
    <property type="match status" value="1"/>
</dbReference>
<accession>W8EYY9</accession>
<protein>
    <recommendedName>
        <fullName evidence="5">Alkaline phosphatase</fullName>
    </recommendedName>
</protein>
<dbReference type="PANTHER" id="PTHR43606">
    <property type="entry name" value="PHOSPHATASE, PUTATIVE (AFU_ORTHOLOGUE AFUA_6G08710)-RELATED"/>
    <property type="match status" value="1"/>
</dbReference>
<evidence type="ECO:0000259" key="2">
    <source>
        <dbReference type="Pfam" id="PF16655"/>
    </source>
</evidence>
<dbReference type="Pfam" id="PF09423">
    <property type="entry name" value="PhoD"/>
    <property type="match status" value="1"/>
</dbReference>
<dbReference type="AlphaFoldDB" id="W8EYY9"/>
<keyword evidence="4" id="KW-1185">Reference proteome</keyword>
<name>W8EYY9_9BACT</name>
<dbReference type="Gene3D" id="3.60.21.70">
    <property type="entry name" value="PhoD-like phosphatase"/>
    <property type="match status" value="1"/>
</dbReference>
<dbReference type="KEGG" id="hsw:Hsw_1352"/>